<dbReference type="Proteomes" id="UP001268610">
    <property type="component" value="Unassembled WGS sequence"/>
</dbReference>
<proteinExistence type="predicted"/>
<evidence type="ECO:0000313" key="3">
    <source>
        <dbReference type="EMBL" id="MDR9774270.1"/>
    </source>
</evidence>
<dbReference type="InterPro" id="IPR020955">
    <property type="entry name" value="Uncharacterised_Atu4866"/>
</dbReference>
<feature type="chain" id="PRO_5043154358" evidence="2">
    <location>
        <begin position="22"/>
        <end position="124"/>
    </location>
</feature>
<feature type="region of interest" description="Disordered" evidence="1">
    <location>
        <begin position="25"/>
        <end position="50"/>
    </location>
</feature>
<sequence>MRNFSSNGVLHFLAAATLVGAAIPASSADGSNDRNRMRQQPGENTMQQHPYIGMWVTDDGRIRHELLPNGRYDEARGSRESAYRGRYEVTGNHIEYWDDTGFTADGDFVDGNTLHHGGMVFRRK</sequence>
<dbReference type="InterPro" id="IPR038646">
    <property type="entry name" value="Atu4866-like_sf"/>
</dbReference>
<keyword evidence="5" id="KW-1185">Reference proteome</keyword>
<reference evidence="4 5" key="1">
    <citation type="submission" date="2017-09" db="EMBL/GenBank/DDBJ databases">
        <title>Comparative genomics of rhizobia isolated from Phaseolus vulgaris in China.</title>
        <authorList>
            <person name="Tong W."/>
        </authorList>
    </citation>
    <scope>NUCLEOTIDE SEQUENCE [LARGE SCALE GENOMIC DNA]</scope>
    <source>
        <strain evidence="4 5">FH14</strain>
    </source>
</reference>
<evidence type="ECO:0000313" key="6">
    <source>
        <dbReference type="Proteomes" id="UP001268610"/>
    </source>
</evidence>
<dbReference type="EMBL" id="NWSY01000006">
    <property type="protein sequence ID" value="PDT23842.1"/>
    <property type="molecule type" value="Genomic_DNA"/>
</dbReference>
<feature type="signal peptide" evidence="2">
    <location>
        <begin position="1"/>
        <end position="21"/>
    </location>
</feature>
<name>A0A2A6KHF7_9HYPH</name>
<accession>A0A2A6KHF7</accession>
<dbReference type="EMBL" id="JAVLSF010000008">
    <property type="protein sequence ID" value="MDR9774270.1"/>
    <property type="molecule type" value="Genomic_DNA"/>
</dbReference>
<dbReference type="Gene3D" id="2.40.128.290">
    <property type="entry name" value="Uncharacterised protein Atu4866, PF11512"/>
    <property type="match status" value="1"/>
</dbReference>
<dbReference type="Pfam" id="PF11512">
    <property type="entry name" value="Atu4866"/>
    <property type="match status" value="1"/>
</dbReference>
<evidence type="ECO:0000256" key="1">
    <source>
        <dbReference type="SAM" id="MobiDB-lite"/>
    </source>
</evidence>
<keyword evidence="2" id="KW-0732">Signal</keyword>
<dbReference type="RefSeq" id="WP_003570941.1">
    <property type="nucleotide sequence ID" value="NZ_CP054027.1"/>
</dbReference>
<gene>
    <name evidence="4" type="ORF">CO674_10020</name>
    <name evidence="3" type="ORF">RJJ65_16685</name>
</gene>
<evidence type="ECO:0000313" key="4">
    <source>
        <dbReference type="EMBL" id="PDT23842.1"/>
    </source>
</evidence>
<evidence type="ECO:0000313" key="5">
    <source>
        <dbReference type="Proteomes" id="UP000219914"/>
    </source>
</evidence>
<dbReference type="Proteomes" id="UP000219914">
    <property type="component" value="Unassembled WGS sequence"/>
</dbReference>
<evidence type="ECO:0000256" key="2">
    <source>
        <dbReference type="SAM" id="SignalP"/>
    </source>
</evidence>
<protein>
    <submittedName>
        <fullName evidence="3">Atu4866 domain-containing protein</fullName>
    </submittedName>
</protein>
<dbReference type="AlphaFoldDB" id="A0A2A6KHF7"/>
<reference evidence="3" key="2">
    <citation type="submission" date="2023-04" db="EMBL/GenBank/DDBJ databases">
        <title>Genomic characterization of faba bean (Vicia faba) microsymbionts in Mexican soils.</title>
        <authorList>
            <person name="Rivera Orduna F.N."/>
            <person name="Guevara-Luna J."/>
            <person name="Yan J."/>
            <person name="Arroyo-Herrera I."/>
            <person name="Li Y."/>
            <person name="Vasquez-Murrieta M.S."/>
            <person name="Wang E.T."/>
        </authorList>
    </citation>
    <scope>NUCLEOTIDE SEQUENCE</scope>
    <source>
        <strain evidence="3">CH26</strain>
    </source>
</reference>
<comment type="caution">
    <text evidence="3">The sequence shown here is derived from an EMBL/GenBank/DDBJ whole genome shotgun (WGS) entry which is preliminary data.</text>
</comment>
<organism evidence="3 6">
    <name type="scientific">Rhizobium hidalgonense</name>
    <dbReference type="NCBI Taxonomy" id="1538159"/>
    <lineage>
        <taxon>Bacteria</taxon>
        <taxon>Pseudomonadati</taxon>
        <taxon>Pseudomonadota</taxon>
        <taxon>Alphaproteobacteria</taxon>
        <taxon>Hyphomicrobiales</taxon>
        <taxon>Rhizobiaceae</taxon>
        <taxon>Rhizobium/Agrobacterium group</taxon>
        <taxon>Rhizobium</taxon>
    </lineage>
</organism>